<dbReference type="GeneID" id="37035263"/>
<comment type="subcellular location">
    <subcellularLocation>
        <location evidence="1">Cytoplasm</location>
        <location evidence="1">Cytoskeleton</location>
    </subcellularLocation>
</comment>
<evidence type="ECO:0000256" key="3">
    <source>
        <dbReference type="ARBA" id="ARBA00023212"/>
    </source>
</evidence>
<dbReference type="FunFam" id="1.10.472.80:FF:000026">
    <property type="entry name" value="Mitotic check point protein (Bub2)"/>
    <property type="match status" value="1"/>
</dbReference>
<dbReference type="PANTHER" id="PTHR22957">
    <property type="entry name" value="TBC1 DOMAIN FAMILY MEMBER GTPASE-ACTIVATING PROTEIN"/>
    <property type="match status" value="1"/>
</dbReference>
<dbReference type="InParanoid" id="A0A316W328"/>
<dbReference type="FunCoup" id="A0A316W328">
    <property type="interactions" value="50"/>
</dbReference>
<reference evidence="8 9" key="1">
    <citation type="journal article" date="2018" name="Mol. Biol. Evol.">
        <title>Broad Genomic Sampling Reveals a Smut Pathogenic Ancestry of the Fungal Clade Ustilaginomycotina.</title>
        <authorList>
            <person name="Kijpornyongpan T."/>
            <person name="Mondo S.J."/>
            <person name="Barry K."/>
            <person name="Sandor L."/>
            <person name="Lee J."/>
            <person name="Lipzen A."/>
            <person name="Pangilinan J."/>
            <person name="LaButti K."/>
            <person name="Hainaut M."/>
            <person name="Henrissat B."/>
            <person name="Grigoriev I.V."/>
            <person name="Spatafora J.W."/>
            <person name="Aime M.C."/>
        </authorList>
    </citation>
    <scope>NUCLEOTIDE SEQUENCE [LARGE SCALE GENOMIC DNA]</scope>
    <source>
        <strain evidence="8 9">MCA 4658</strain>
    </source>
</reference>
<evidence type="ECO:0000256" key="2">
    <source>
        <dbReference type="ARBA" id="ARBA00022490"/>
    </source>
</evidence>
<dbReference type="GO" id="GO:0010948">
    <property type="term" value="P:negative regulation of cell cycle process"/>
    <property type="evidence" value="ECO:0007669"/>
    <property type="project" value="UniProtKB-ARBA"/>
</dbReference>
<dbReference type="STRING" id="1522189.A0A316W328"/>
<dbReference type="OrthoDB" id="10263206at2759"/>
<feature type="domain" description="Rab-GAP TBC" evidence="7">
    <location>
        <begin position="93"/>
        <end position="316"/>
    </location>
</feature>
<dbReference type="FunFam" id="1.10.8.270:FF:000035">
    <property type="entry name" value="Cell cycle arrest protein BUB2"/>
    <property type="match status" value="1"/>
</dbReference>
<dbReference type="RefSeq" id="XP_025371350.1">
    <property type="nucleotide sequence ID" value="XM_025513393.1"/>
</dbReference>
<name>A0A316W328_9BASI</name>
<protein>
    <submittedName>
        <fullName evidence="8">TBC-domain-containing protein</fullName>
    </submittedName>
</protein>
<evidence type="ECO:0000256" key="5">
    <source>
        <dbReference type="ARBA" id="ARBA00061049"/>
    </source>
</evidence>
<keyword evidence="3" id="KW-0206">Cytoskeleton</keyword>
<evidence type="ECO:0000256" key="1">
    <source>
        <dbReference type="ARBA" id="ARBA00004245"/>
    </source>
</evidence>
<dbReference type="Gene3D" id="1.10.8.270">
    <property type="entry name" value="putative rabgap domain of human tbc1 domain family member 14 like domains"/>
    <property type="match status" value="1"/>
</dbReference>
<gene>
    <name evidence="8" type="ORF">IE81DRAFT_321590</name>
</gene>
<evidence type="ECO:0000259" key="7">
    <source>
        <dbReference type="PROSITE" id="PS50086"/>
    </source>
</evidence>
<dbReference type="Pfam" id="PF00566">
    <property type="entry name" value="RabGAP-TBC"/>
    <property type="match status" value="1"/>
</dbReference>
<sequence>MSSPAAQSLKEPTAQSELPPIAPSSSSQITEDRSPHSSGSTTAQDLSAWSKFFNRHAQLGRNRRHRNESDHKESMRKLRRLVLNRVPDDDLHTPFGPSRPLVWKLLLGVDCSATPYLDLVARGPSPAHVKIRNDTFRTLATDQGFKERVSEEMLIRLLEAFVWRSMDMYEDDAEASMEEDAPLSFSYVQGMNVLAAPFLYVYSAQSATLTSTSLSDPAAKGKQRKIGSEMEAFYCFAAFIERCCPLYVQPTLVGVHAGLELLDRCLNIADPSLFAHLRSKNLTAELYAFPSVLTLCACTAPLSEVLHLWDFLLAFGVHLNILCVVAQLLLMRDQLMDSASPMKLLRSFPPIKARAIIGITTTLVRDLPDEIYEELVAHTGVML</sequence>
<organism evidence="8 9">
    <name type="scientific">Ceraceosorus guamensis</name>
    <dbReference type="NCBI Taxonomy" id="1522189"/>
    <lineage>
        <taxon>Eukaryota</taxon>
        <taxon>Fungi</taxon>
        <taxon>Dikarya</taxon>
        <taxon>Basidiomycota</taxon>
        <taxon>Ustilaginomycotina</taxon>
        <taxon>Exobasidiomycetes</taxon>
        <taxon>Ceraceosorales</taxon>
        <taxon>Ceraceosoraceae</taxon>
        <taxon>Ceraceosorus</taxon>
    </lineage>
</organism>
<keyword evidence="9" id="KW-1185">Reference proteome</keyword>
<comment type="similarity">
    <text evidence="5">Belongs to the BUB2 family.</text>
</comment>
<accession>A0A316W328</accession>
<proteinExistence type="inferred from homology"/>
<dbReference type="PROSITE" id="PS50086">
    <property type="entry name" value="TBC_RABGAP"/>
    <property type="match status" value="1"/>
</dbReference>
<evidence type="ECO:0000256" key="4">
    <source>
        <dbReference type="ARBA" id="ARBA00023306"/>
    </source>
</evidence>
<keyword evidence="2" id="KW-0963">Cytoplasm</keyword>
<dbReference type="Gene3D" id="1.10.472.80">
    <property type="entry name" value="Ypt/Rab-GAP domain of gyp1p, domain 3"/>
    <property type="match status" value="1"/>
</dbReference>
<dbReference type="Proteomes" id="UP000245783">
    <property type="component" value="Unassembled WGS sequence"/>
</dbReference>
<feature type="region of interest" description="Disordered" evidence="6">
    <location>
        <begin position="1"/>
        <end position="43"/>
    </location>
</feature>
<dbReference type="PANTHER" id="PTHR22957:SF263">
    <property type="entry name" value="MITOTIC CHECK POINT PROTEIN BUB2"/>
    <property type="match status" value="1"/>
</dbReference>
<dbReference type="AlphaFoldDB" id="A0A316W328"/>
<evidence type="ECO:0000313" key="8">
    <source>
        <dbReference type="EMBL" id="PWN44190.1"/>
    </source>
</evidence>
<dbReference type="EMBL" id="KZ819363">
    <property type="protein sequence ID" value="PWN44190.1"/>
    <property type="molecule type" value="Genomic_DNA"/>
</dbReference>
<dbReference type="GO" id="GO:0005096">
    <property type="term" value="F:GTPase activator activity"/>
    <property type="evidence" value="ECO:0007669"/>
    <property type="project" value="TreeGrafter"/>
</dbReference>
<keyword evidence="4" id="KW-0131">Cell cycle</keyword>
<dbReference type="InterPro" id="IPR000195">
    <property type="entry name" value="Rab-GAP-TBC_dom"/>
</dbReference>
<dbReference type="GO" id="GO:1990334">
    <property type="term" value="C:Bfa1-Bub2 complex"/>
    <property type="evidence" value="ECO:0007669"/>
    <property type="project" value="UniProtKB-ARBA"/>
</dbReference>
<dbReference type="SMART" id="SM00164">
    <property type="entry name" value="TBC"/>
    <property type="match status" value="1"/>
</dbReference>
<dbReference type="InterPro" id="IPR035969">
    <property type="entry name" value="Rab-GAP_TBC_sf"/>
</dbReference>
<dbReference type="SUPFAM" id="SSF47923">
    <property type="entry name" value="Ypt/Rab-GAP domain of gyp1p"/>
    <property type="match status" value="2"/>
</dbReference>
<evidence type="ECO:0000256" key="6">
    <source>
        <dbReference type="SAM" id="MobiDB-lite"/>
    </source>
</evidence>
<evidence type="ECO:0000313" key="9">
    <source>
        <dbReference type="Proteomes" id="UP000245783"/>
    </source>
</evidence>